<feature type="compositionally biased region" description="Polar residues" evidence="6">
    <location>
        <begin position="254"/>
        <end position="266"/>
    </location>
</feature>
<sequence length="615" mass="68671">MQAASGSYTIVIDVILDDPEPWIVAAVNHDDIFTPERAKGASLPKPDQHRSRKGQFESAKSLPLEYVNLHTSKDWRAGPIHIFPLDMTEDPSGPMGLLKSRYLGHGVIKLYREAEGDGAEDNADDHSEDQSEYQSDEDSEDGTVVSILAVPSYFTPSDIMGFVGQAAQKSVSHFRMLRSSVDNRYMLLMKFRTHDSAKTFVKEYNGKLFNSMEPESCHVVFVRSIHFNTHVKSSNDNIPYLLEDPFTSGPEASRSLQKVRSNSSSAHAMDRPVPPPPPSLRELPTCPVCLERMDTTVTGLLTILCQHTFHCQCLSKWGDGSCPVCRYSQRDRARAPGDPQAHCHVCNSAENLWSCLVCGHTGCGRYDLAHAFDHYVATGHCYAMNIDSQRVWDYANDGYVHRLLQNQADGKLVELPGPSPGPGGSIGSNGAMVGGSSSTSAEASASDTKKIEELSMQYTALLTSQLESQRTYYEDMFSSAADRAKEASERAENAEAQLQELTQQVQKLQMAHDSELPPMRRELQQARDKNSSLTQMYQKLLKSYNDEKVLARQMVERLDHAKKEAQEKDKQVKDLQEQLRDLMFYLDAQSKLASNEEAREGQVVMKPKKHGKSKK</sequence>
<dbReference type="GO" id="GO:0005737">
    <property type="term" value="C:cytoplasm"/>
    <property type="evidence" value="ECO:0007669"/>
    <property type="project" value="TreeGrafter"/>
</dbReference>
<dbReference type="InterPro" id="IPR013083">
    <property type="entry name" value="Znf_RING/FYVE/PHD"/>
</dbReference>
<evidence type="ECO:0000256" key="6">
    <source>
        <dbReference type="SAM" id="MobiDB-lite"/>
    </source>
</evidence>
<evidence type="ECO:0000256" key="4">
    <source>
        <dbReference type="PROSITE-ProRule" id="PRU00502"/>
    </source>
</evidence>
<dbReference type="PhylomeDB" id="A0A060TG15"/>
<keyword evidence="5" id="KW-0175">Coiled coil</keyword>
<feature type="compositionally biased region" description="Low complexity" evidence="6">
    <location>
        <begin position="436"/>
        <end position="446"/>
    </location>
</feature>
<dbReference type="CDD" id="cd16457">
    <property type="entry name" value="RING-H2_BRAP2"/>
    <property type="match status" value="1"/>
</dbReference>
<reference evidence="9" key="1">
    <citation type="submission" date="2014-02" db="EMBL/GenBank/DDBJ databases">
        <authorList>
            <person name="Genoscope - CEA"/>
        </authorList>
    </citation>
    <scope>NUCLEOTIDE SEQUENCE</scope>
    <source>
        <strain evidence="9">LS3</strain>
    </source>
</reference>
<feature type="domain" description="UBP-type" evidence="8">
    <location>
        <begin position="320"/>
        <end position="419"/>
    </location>
</feature>
<evidence type="ECO:0000313" key="9">
    <source>
        <dbReference type="EMBL" id="CDP37787.1"/>
    </source>
</evidence>
<keyword evidence="2 4" id="KW-0863">Zinc-finger</keyword>
<dbReference type="SUPFAM" id="SSF57850">
    <property type="entry name" value="RING/U-box"/>
    <property type="match status" value="2"/>
</dbReference>
<dbReference type="Pfam" id="PF13639">
    <property type="entry name" value="zf-RING_2"/>
    <property type="match status" value="1"/>
</dbReference>
<feature type="region of interest" description="Disordered" evidence="6">
    <location>
        <begin position="593"/>
        <end position="615"/>
    </location>
</feature>
<feature type="region of interest" description="Disordered" evidence="6">
    <location>
        <begin position="116"/>
        <end position="141"/>
    </location>
</feature>
<proteinExistence type="predicted"/>
<dbReference type="Pfam" id="PF02148">
    <property type="entry name" value="zf-UBP"/>
    <property type="match status" value="1"/>
</dbReference>
<feature type="compositionally biased region" description="Basic residues" evidence="6">
    <location>
        <begin position="606"/>
        <end position="615"/>
    </location>
</feature>
<feature type="region of interest" description="Disordered" evidence="6">
    <location>
        <begin position="249"/>
        <end position="279"/>
    </location>
</feature>
<evidence type="ECO:0000256" key="5">
    <source>
        <dbReference type="SAM" id="Coils"/>
    </source>
</evidence>
<feature type="domain" description="RING-type" evidence="7">
    <location>
        <begin position="286"/>
        <end position="326"/>
    </location>
</feature>
<name>A0A060TG15_BLAAD</name>
<dbReference type="Pfam" id="PF07576">
    <property type="entry name" value="BRAP2"/>
    <property type="match status" value="1"/>
</dbReference>
<dbReference type="PROSITE" id="PS50271">
    <property type="entry name" value="ZF_UBP"/>
    <property type="match status" value="1"/>
</dbReference>
<dbReference type="GO" id="GO:0007265">
    <property type="term" value="P:Ras protein signal transduction"/>
    <property type="evidence" value="ECO:0007669"/>
    <property type="project" value="TreeGrafter"/>
</dbReference>
<dbReference type="GO" id="GO:0061630">
    <property type="term" value="F:ubiquitin protein ligase activity"/>
    <property type="evidence" value="ECO:0007669"/>
    <property type="project" value="TreeGrafter"/>
</dbReference>
<feature type="coiled-coil region" evidence="5">
    <location>
        <begin position="477"/>
        <end position="578"/>
    </location>
</feature>
<accession>A0A060TG15</accession>
<evidence type="ECO:0000256" key="3">
    <source>
        <dbReference type="ARBA" id="ARBA00022833"/>
    </source>
</evidence>
<feature type="compositionally biased region" description="Acidic residues" evidence="6">
    <location>
        <begin position="130"/>
        <end position="141"/>
    </location>
</feature>
<dbReference type="SMART" id="SM00290">
    <property type="entry name" value="ZnF_UBP"/>
    <property type="match status" value="1"/>
</dbReference>
<dbReference type="InterPro" id="IPR047243">
    <property type="entry name" value="RING-H2_BRAP2"/>
</dbReference>
<dbReference type="InterPro" id="IPR011422">
    <property type="entry name" value="BRAP2/ETP1_RRM"/>
</dbReference>
<evidence type="ECO:0000259" key="7">
    <source>
        <dbReference type="PROSITE" id="PS50089"/>
    </source>
</evidence>
<dbReference type="AlphaFoldDB" id="A0A060TG15"/>
<protein>
    <submittedName>
        <fullName evidence="9">ARAD1D19492p</fullName>
    </submittedName>
</protein>
<dbReference type="CDD" id="cd12717">
    <property type="entry name" value="RRM_ETP1"/>
    <property type="match status" value="1"/>
</dbReference>
<dbReference type="EMBL" id="HG937694">
    <property type="protein sequence ID" value="CDP37787.1"/>
    <property type="molecule type" value="Genomic_DNA"/>
</dbReference>
<gene>
    <name evidence="9" type="ORF">GNLVRS02_ARAD1D19492g</name>
</gene>
<dbReference type="PANTHER" id="PTHR24007:SF7">
    <property type="entry name" value="BRCA1-ASSOCIATED PROTEIN"/>
    <property type="match status" value="1"/>
</dbReference>
<dbReference type="PANTHER" id="PTHR24007">
    <property type="entry name" value="BRCA1-ASSOCIATED PROTEIN"/>
    <property type="match status" value="1"/>
</dbReference>
<keyword evidence="1" id="KW-0479">Metal-binding</keyword>
<dbReference type="GO" id="GO:0016567">
    <property type="term" value="P:protein ubiquitination"/>
    <property type="evidence" value="ECO:0007669"/>
    <property type="project" value="TreeGrafter"/>
</dbReference>
<reference evidence="9" key="2">
    <citation type="submission" date="2014-06" db="EMBL/GenBank/DDBJ databases">
        <title>The complete genome of Blastobotrys (Arxula) adeninivorans LS3 - a yeast of biotechnological interest.</title>
        <authorList>
            <person name="Kunze G."/>
            <person name="Gaillardin C."/>
            <person name="Czernicka M."/>
            <person name="Durrens P."/>
            <person name="Martin T."/>
            <person name="Boer E."/>
            <person name="Gabaldon T."/>
            <person name="Cruz J."/>
            <person name="Talla E."/>
            <person name="Marck C."/>
            <person name="Goffeau A."/>
            <person name="Barbe V."/>
            <person name="Baret P."/>
            <person name="Baronian K."/>
            <person name="Beier S."/>
            <person name="Bleykasten C."/>
            <person name="Bode R."/>
            <person name="Casaregola S."/>
            <person name="Despons L."/>
            <person name="Fairhead C."/>
            <person name="Giersberg M."/>
            <person name="Gierski P."/>
            <person name="Hahnel U."/>
            <person name="Hartmann A."/>
            <person name="Jankowska D."/>
            <person name="Jubin C."/>
            <person name="Jung P."/>
            <person name="Lafontaine I."/>
            <person name="Leh-Louis V."/>
            <person name="Lemaire M."/>
            <person name="Marcet-Houben M."/>
            <person name="Mascher M."/>
            <person name="Morel G."/>
            <person name="Richard G.-F."/>
            <person name="Riechen J."/>
            <person name="Sacerdot C."/>
            <person name="Sarkar A."/>
            <person name="Savel G."/>
            <person name="Schacherer J."/>
            <person name="Sherman D."/>
            <person name="Straub M.-L."/>
            <person name="Stein N."/>
            <person name="Thierry A."/>
            <person name="Trautwein-Schult A."/>
            <person name="Westhof E."/>
            <person name="Worch S."/>
            <person name="Dujon B."/>
            <person name="Souciet J.-L."/>
            <person name="Wincker P."/>
            <person name="Scholz U."/>
            <person name="Neuveglise N."/>
        </authorList>
    </citation>
    <scope>NUCLEOTIDE SEQUENCE</scope>
    <source>
        <strain evidence="9">LS3</strain>
    </source>
</reference>
<evidence type="ECO:0000259" key="8">
    <source>
        <dbReference type="PROSITE" id="PS50271"/>
    </source>
</evidence>
<feature type="region of interest" description="Disordered" evidence="6">
    <location>
        <begin position="414"/>
        <end position="448"/>
    </location>
</feature>
<feature type="region of interest" description="Disordered" evidence="6">
    <location>
        <begin position="37"/>
        <end position="57"/>
    </location>
</feature>
<dbReference type="SMART" id="SM00184">
    <property type="entry name" value="RING"/>
    <property type="match status" value="1"/>
</dbReference>
<dbReference type="PROSITE" id="PS50089">
    <property type="entry name" value="ZF_RING_2"/>
    <property type="match status" value="1"/>
</dbReference>
<evidence type="ECO:0000256" key="2">
    <source>
        <dbReference type="ARBA" id="ARBA00022771"/>
    </source>
</evidence>
<dbReference type="GO" id="GO:0008270">
    <property type="term" value="F:zinc ion binding"/>
    <property type="evidence" value="ECO:0007669"/>
    <property type="project" value="UniProtKB-KW"/>
</dbReference>
<keyword evidence="3" id="KW-0862">Zinc</keyword>
<evidence type="ECO:0000256" key="1">
    <source>
        <dbReference type="ARBA" id="ARBA00022723"/>
    </source>
</evidence>
<dbReference type="InterPro" id="IPR001841">
    <property type="entry name" value="Znf_RING"/>
</dbReference>
<dbReference type="Gene3D" id="3.30.40.10">
    <property type="entry name" value="Zinc/RING finger domain, C3HC4 (zinc finger)"/>
    <property type="match status" value="2"/>
</dbReference>
<organism evidence="9">
    <name type="scientific">Blastobotrys adeninivorans</name>
    <name type="common">Yeast</name>
    <name type="synonym">Arxula adeninivorans</name>
    <dbReference type="NCBI Taxonomy" id="409370"/>
    <lineage>
        <taxon>Eukaryota</taxon>
        <taxon>Fungi</taxon>
        <taxon>Dikarya</taxon>
        <taxon>Ascomycota</taxon>
        <taxon>Saccharomycotina</taxon>
        <taxon>Dipodascomycetes</taxon>
        <taxon>Dipodascales</taxon>
        <taxon>Trichomonascaceae</taxon>
        <taxon>Blastobotrys</taxon>
    </lineage>
</organism>
<dbReference type="InterPro" id="IPR001607">
    <property type="entry name" value="Znf_UBP"/>
</dbReference>
<dbReference type="InterPro" id="IPR034931">
    <property type="entry name" value="ETP1_RRM"/>
</dbReference>